<dbReference type="Proteomes" id="UP000074382">
    <property type="component" value="Unassembled WGS sequence"/>
</dbReference>
<dbReference type="NCBIfam" id="NF041195">
    <property type="entry name" value="ScbA_BarX_GamBu"/>
    <property type="match status" value="1"/>
</dbReference>
<dbReference type="PATRIC" id="fig|665004.4.peg.489"/>
<dbReference type="InterPro" id="IPR047757">
    <property type="entry name" value="AfsA-like"/>
</dbReference>
<proteinExistence type="predicted"/>
<dbReference type="InterPro" id="IPR005509">
    <property type="entry name" value="AfsA_hotdog_dom"/>
</dbReference>
<gene>
    <name evidence="2" type="ORF">AC529_09595</name>
</gene>
<reference evidence="3" key="1">
    <citation type="journal article" date="2017" name="Acta Aliment.">
        <title>Plant polysaccharide degrading enzyme system of Thermpbifida cellulosilytica TB100 revealed by de novo genome project data.</title>
        <authorList>
            <person name="Toth A."/>
            <person name="Baka E."/>
            <person name="Luzics S."/>
            <person name="Bata-Vidacs I."/>
            <person name="Nagy I."/>
            <person name="Balint B."/>
            <person name="Herceg R."/>
            <person name="Olasz F."/>
            <person name="Wilk T."/>
            <person name="Nagy T."/>
            <person name="Kriszt B."/>
            <person name="Nagy I."/>
            <person name="Kukolya J."/>
        </authorList>
    </citation>
    <scope>NUCLEOTIDE SEQUENCE [LARGE SCALE GENOMIC DNA]</scope>
    <source>
        <strain evidence="3">TB100</strain>
    </source>
</reference>
<dbReference type="EMBL" id="LGEM01000055">
    <property type="protein sequence ID" value="KUP96929.1"/>
    <property type="molecule type" value="Genomic_DNA"/>
</dbReference>
<evidence type="ECO:0000313" key="3">
    <source>
        <dbReference type="Proteomes" id="UP000074382"/>
    </source>
</evidence>
<dbReference type="AlphaFoldDB" id="A0A147KI98"/>
<keyword evidence="3" id="KW-1185">Reference proteome</keyword>
<organism evidence="2 3">
    <name type="scientific">Thermobifida cellulosilytica TB100</name>
    <dbReference type="NCBI Taxonomy" id="665004"/>
    <lineage>
        <taxon>Bacteria</taxon>
        <taxon>Bacillati</taxon>
        <taxon>Actinomycetota</taxon>
        <taxon>Actinomycetes</taxon>
        <taxon>Streptosporangiales</taxon>
        <taxon>Nocardiopsidaceae</taxon>
        <taxon>Thermobifida</taxon>
    </lineage>
</organism>
<comment type="caution">
    <text evidence="2">The sequence shown here is derived from an EMBL/GenBank/DDBJ whole genome shotgun (WGS) entry which is preliminary data.</text>
</comment>
<feature type="domain" description="A-factor biosynthesis hotdog" evidence="1">
    <location>
        <begin position="218"/>
        <end position="345"/>
    </location>
</feature>
<accession>A0A147KI98</accession>
<evidence type="ECO:0000259" key="1">
    <source>
        <dbReference type="Pfam" id="PF03756"/>
    </source>
</evidence>
<name>A0A147KI98_THECS</name>
<sequence length="351" mass="37869">MTKAAINSEHRVPQSGVAAAAVTAVKPETPSQNPSELGYEATVPRALVHRRSVAEVFVTDSRQTAPDAFEVAAQLPRGHLMAENPGVHEPLLIIESMRQAGVLIAHRHMDVPLDTAFIMGTIGFQVDSLEGMRVRSEEPSRLLIHAKADTQVNRRGRILGFDFTGSVDIDGSHVLTAHGSLNFLSKRSYRVLRARGRSILNPRTAVLPRLVPVAPAEVGRHNPRNVVITPPVLSAGLRASASIVAHFDHPHLFDHPLDHIPGNLVIEAARQLAVSGLSRSYGIDPTALLPVTIAAEFAEFVESDSIAQLDARLGELTRDERSGAVVSEVTVDVRQNGAVAGTVRLEVAQWI</sequence>
<feature type="domain" description="A-factor biosynthesis hotdog" evidence="1">
    <location>
        <begin position="47"/>
        <end position="171"/>
    </location>
</feature>
<dbReference type="GO" id="GO:0016740">
    <property type="term" value="F:transferase activity"/>
    <property type="evidence" value="ECO:0007669"/>
    <property type="project" value="InterPro"/>
</dbReference>
<protein>
    <recommendedName>
        <fullName evidence="1">A-factor biosynthesis hotdog domain-containing protein</fullName>
    </recommendedName>
</protein>
<dbReference type="Pfam" id="PF03756">
    <property type="entry name" value="AfsA"/>
    <property type="match status" value="2"/>
</dbReference>
<evidence type="ECO:0000313" key="2">
    <source>
        <dbReference type="EMBL" id="KUP96929.1"/>
    </source>
</evidence>